<keyword evidence="2" id="KW-1185">Reference proteome</keyword>
<evidence type="ECO:0000313" key="1">
    <source>
        <dbReference type="EMBL" id="KAK2727665.1"/>
    </source>
</evidence>
<feature type="non-terminal residue" evidence="1">
    <location>
        <position position="1"/>
    </location>
</feature>
<feature type="non-terminal residue" evidence="1">
    <location>
        <position position="115"/>
    </location>
</feature>
<accession>A0AA88LMB3</accession>
<sequence length="115" mass="13153">KSRPSRICSTWSDSEPRILLGGYEKITQQFATKKARLMEKGQNTFLHYGNSPAHKTLSLLWFLLQNRMTTVSKPPPSSPKLAHDSRLNNNLENDNVIHRLVDENATGLPRVKDWL</sequence>
<evidence type="ECO:0000313" key="2">
    <source>
        <dbReference type="Proteomes" id="UP001187531"/>
    </source>
</evidence>
<dbReference type="AlphaFoldDB" id="A0AA88LMB3"/>
<organism evidence="1 2">
    <name type="scientific">Artemia franciscana</name>
    <name type="common">Brine shrimp</name>
    <name type="synonym">Artemia sanfranciscana</name>
    <dbReference type="NCBI Taxonomy" id="6661"/>
    <lineage>
        <taxon>Eukaryota</taxon>
        <taxon>Metazoa</taxon>
        <taxon>Ecdysozoa</taxon>
        <taxon>Arthropoda</taxon>
        <taxon>Crustacea</taxon>
        <taxon>Branchiopoda</taxon>
        <taxon>Anostraca</taxon>
        <taxon>Artemiidae</taxon>
        <taxon>Artemia</taxon>
    </lineage>
</organism>
<gene>
    <name evidence="1" type="ORF">QYM36_008225</name>
</gene>
<dbReference type="EMBL" id="JAVRJZ010000001">
    <property type="protein sequence ID" value="KAK2727665.1"/>
    <property type="molecule type" value="Genomic_DNA"/>
</dbReference>
<comment type="caution">
    <text evidence="1">The sequence shown here is derived from an EMBL/GenBank/DDBJ whole genome shotgun (WGS) entry which is preliminary data.</text>
</comment>
<dbReference type="Proteomes" id="UP001187531">
    <property type="component" value="Unassembled WGS sequence"/>
</dbReference>
<protein>
    <submittedName>
        <fullName evidence="1">Uncharacterized protein</fullName>
    </submittedName>
</protein>
<reference evidence="1" key="1">
    <citation type="submission" date="2023-07" db="EMBL/GenBank/DDBJ databases">
        <title>Chromosome-level genome assembly of Artemia franciscana.</title>
        <authorList>
            <person name="Jo E."/>
        </authorList>
    </citation>
    <scope>NUCLEOTIDE SEQUENCE</scope>
    <source>
        <tissue evidence="1">Whole body</tissue>
    </source>
</reference>
<proteinExistence type="predicted"/>
<name>A0AA88LMB3_ARTSF</name>